<feature type="domain" description="Thioredoxin" evidence="2">
    <location>
        <begin position="114"/>
        <end position="238"/>
    </location>
</feature>
<dbReference type="GO" id="GO:0005929">
    <property type="term" value="C:cilium"/>
    <property type="evidence" value="ECO:0007669"/>
    <property type="project" value="TreeGrafter"/>
</dbReference>
<dbReference type="PANTHER" id="PTHR14684">
    <property type="entry name" value="THIOREDOXIN DOMAIN-CONTAINING PROTEIN 15"/>
    <property type="match status" value="1"/>
</dbReference>
<organism evidence="3">
    <name type="scientific">Graphocephala atropunctata</name>
    <dbReference type="NCBI Taxonomy" id="36148"/>
    <lineage>
        <taxon>Eukaryota</taxon>
        <taxon>Metazoa</taxon>
        <taxon>Ecdysozoa</taxon>
        <taxon>Arthropoda</taxon>
        <taxon>Hexapoda</taxon>
        <taxon>Insecta</taxon>
        <taxon>Pterygota</taxon>
        <taxon>Neoptera</taxon>
        <taxon>Paraneoptera</taxon>
        <taxon>Hemiptera</taxon>
        <taxon>Auchenorrhyncha</taxon>
        <taxon>Membracoidea</taxon>
        <taxon>Cicadellidae</taxon>
        <taxon>Cicadellinae</taxon>
        <taxon>Cicadellini</taxon>
        <taxon>Graphocephala</taxon>
    </lineage>
</organism>
<dbReference type="Gene3D" id="3.40.30.10">
    <property type="entry name" value="Glutaredoxin"/>
    <property type="match status" value="1"/>
</dbReference>
<evidence type="ECO:0000259" key="2">
    <source>
        <dbReference type="PROSITE" id="PS51352"/>
    </source>
</evidence>
<keyword evidence="1" id="KW-0732">Signal</keyword>
<gene>
    <name evidence="3" type="ORF">g.17545</name>
</gene>
<dbReference type="SUPFAM" id="SSF52833">
    <property type="entry name" value="Thioredoxin-like"/>
    <property type="match status" value="1"/>
</dbReference>
<dbReference type="PROSITE" id="PS51352">
    <property type="entry name" value="THIOREDOXIN_2"/>
    <property type="match status" value="1"/>
</dbReference>
<dbReference type="InterPro" id="IPR013766">
    <property type="entry name" value="Thioredoxin_domain"/>
</dbReference>
<dbReference type="InterPro" id="IPR042418">
    <property type="entry name" value="TXNDC15"/>
</dbReference>
<dbReference type="Pfam" id="PF00085">
    <property type="entry name" value="Thioredoxin"/>
    <property type="match status" value="1"/>
</dbReference>
<sequence length="311" mass="34286">MKTLLVTSAAALLCCSLLVVATVDVSQPPIPSEEILVKEDSDVNTAPSDVASVSKFIKEFHRQIDDEVYWTPERPGEPVQEPDYVDSSTPVIIANQSSPAEVDEEVNSTFVVSCRMDRQAGSLTVELVNSTRLASMLTTDPNITSRGQKADCVVLLFYARTCPFSCMAAPHFNALPRAYPSIKMAAVNALHFQSFNTQYGIVGVPTVMLFHNGRPAAKFNDSEYTLEMFSRFITRHTGIQPEEKMFVTSVDFGGPVGSVMAKETDYWLGLAWLVIGVVGGVGVAKSRMWLNIVEAVQDLWRETEAQHFHTE</sequence>
<dbReference type="EMBL" id="GEBQ01009617">
    <property type="protein sequence ID" value="JAT30360.1"/>
    <property type="molecule type" value="Transcribed_RNA"/>
</dbReference>
<accession>A0A1B6M390</accession>
<dbReference type="GO" id="GO:0060271">
    <property type="term" value="P:cilium assembly"/>
    <property type="evidence" value="ECO:0007669"/>
    <property type="project" value="TreeGrafter"/>
</dbReference>
<name>A0A1B6M390_9HEMI</name>
<dbReference type="PANTHER" id="PTHR14684:SF2">
    <property type="entry name" value="THIOREDOXIN DOMAIN-CONTAINING PROTEIN 15"/>
    <property type="match status" value="1"/>
</dbReference>
<protein>
    <recommendedName>
        <fullName evidence="2">Thioredoxin domain-containing protein</fullName>
    </recommendedName>
</protein>
<feature type="chain" id="PRO_5008587808" description="Thioredoxin domain-containing protein" evidence="1">
    <location>
        <begin position="22"/>
        <end position="311"/>
    </location>
</feature>
<reference evidence="3" key="1">
    <citation type="submission" date="2015-11" db="EMBL/GenBank/DDBJ databases">
        <title>De novo transcriptome assembly of four potential Pierce s Disease insect vectors from Arizona vineyards.</title>
        <authorList>
            <person name="Tassone E.E."/>
        </authorList>
    </citation>
    <scope>NUCLEOTIDE SEQUENCE</scope>
</reference>
<feature type="signal peptide" evidence="1">
    <location>
        <begin position="1"/>
        <end position="21"/>
    </location>
</feature>
<dbReference type="AlphaFoldDB" id="A0A1B6M390"/>
<evidence type="ECO:0000313" key="3">
    <source>
        <dbReference type="EMBL" id="JAT30360.1"/>
    </source>
</evidence>
<proteinExistence type="predicted"/>
<dbReference type="InterPro" id="IPR036249">
    <property type="entry name" value="Thioredoxin-like_sf"/>
</dbReference>
<evidence type="ECO:0000256" key="1">
    <source>
        <dbReference type="SAM" id="SignalP"/>
    </source>
</evidence>